<evidence type="ECO:0000259" key="2">
    <source>
        <dbReference type="Pfam" id="PF12158"/>
    </source>
</evidence>
<feature type="transmembrane region" description="Helical" evidence="1">
    <location>
        <begin position="6"/>
        <end position="27"/>
    </location>
</feature>
<proteinExistence type="predicted"/>
<comment type="caution">
    <text evidence="3">The sequence shown here is derived from an EMBL/GenBank/DDBJ whole genome shotgun (WGS) entry which is preliminary data.</text>
</comment>
<keyword evidence="4" id="KW-1185">Reference proteome</keyword>
<keyword evidence="1" id="KW-0472">Membrane</keyword>
<dbReference type="Pfam" id="PF12158">
    <property type="entry name" value="DUF3592"/>
    <property type="match status" value="1"/>
</dbReference>
<organism evidence="3 4">
    <name type="scientific">Solirubrobacter ginsenosidimutans</name>
    <dbReference type="NCBI Taxonomy" id="490573"/>
    <lineage>
        <taxon>Bacteria</taxon>
        <taxon>Bacillati</taxon>
        <taxon>Actinomycetota</taxon>
        <taxon>Thermoleophilia</taxon>
        <taxon>Solirubrobacterales</taxon>
        <taxon>Solirubrobacteraceae</taxon>
        <taxon>Solirubrobacter</taxon>
    </lineage>
</organism>
<name>A0A9X3MTA9_9ACTN</name>
<dbReference type="AlphaFoldDB" id="A0A9X3MTA9"/>
<keyword evidence="1" id="KW-1133">Transmembrane helix</keyword>
<evidence type="ECO:0000313" key="4">
    <source>
        <dbReference type="Proteomes" id="UP001149140"/>
    </source>
</evidence>
<protein>
    <submittedName>
        <fullName evidence="3">DUF3592 domain-containing protein</fullName>
    </submittedName>
</protein>
<accession>A0A9X3MTA9</accession>
<feature type="transmembrane region" description="Helical" evidence="1">
    <location>
        <begin position="132"/>
        <end position="150"/>
    </location>
</feature>
<evidence type="ECO:0000256" key="1">
    <source>
        <dbReference type="SAM" id="Phobius"/>
    </source>
</evidence>
<sequence length="151" mass="16258">MIASPLAAAIALFVISAGAILAGQGYIKTARRMRSYGTVRGRVIKRELAVMSAGNREGRWGKGGGYWPKATYVFTVDGIEHTSSLTTYAHRGLRQSLAEQALAAIPDEVDVFYDPSDPDQAYLEKHTPRTGYWLVGGGIFGVLLALLIAVS</sequence>
<reference evidence="3" key="1">
    <citation type="submission" date="2022-10" db="EMBL/GenBank/DDBJ databases">
        <title>The WGS of Solirubrobacter ginsenosidimutans DSM 21036.</title>
        <authorList>
            <person name="Jiang Z."/>
        </authorList>
    </citation>
    <scope>NUCLEOTIDE SEQUENCE</scope>
    <source>
        <strain evidence="3">DSM 21036</strain>
    </source>
</reference>
<dbReference type="EMBL" id="JAPDOD010000017">
    <property type="protein sequence ID" value="MDA0162204.1"/>
    <property type="molecule type" value="Genomic_DNA"/>
</dbReference>
<gene>
    <name evidence="3" type="ORF">OM076_18170</name>
</gene>
<dbReference type="InterPro" id="IPR021994">
    <property type="entry name" value="DUF3592"/>
</dbReference>
<evidence type="ECO:0000313" key="3">
    <source>
        <dbReference type="EMBL" id="MDA0162204.1"/>
    </source>
</evidence>
<dbReference type="Proteomes" id="UP001149140">
    <property type="component" value="Unassembled WGS sequence"/>
</dbReference>
<keyword evidence="1" id="KW-0812">Transmembrane</keyword>
<feature type="domain" description="DUF3592" evidence="2">
    <location>
        <begin position="40"/>
        <end position="126"/>
    </location>
</feature>